<reference evidence="3" key="1">
    <citation type="submission" date="2020-06" db="EMBL/GenBank/DDBJ databases">
        <authorList>
            <consortium name="Plant Systems Biology data submission"/>
        </authorList>
    </citation>
    <scope>NUCLEOTIDE SEQUENCE</scope>
    <source>
        <strain evidence="3">D6</strain>
    </source>
</reference>
<dbReference type="GO" id="GO:0006629">
    <property type="term" value="P:lipid metabolic process"/>
    <property type="evidence" value="ECO:0007669"/>
    <property type="project" value="InterPro"/>
</dbReference>
<sequence length="464" mass="51337">MKVSYLLLQIIVSHFAIYASDAFYHNHCNRRRVRPQFQLDDCYLPPLDTSLTLSEASFLMSHDSATGYIKRGSLSASGLTWRYSKNQVGTVYQQLEDGARALDLRPKLLANGTVIFQHGSINIPVLFQSLVADAVQWCGDNPDELVLILSSDFAYQTSSLYDDDDDFYADEQDDTPRIVTAMSKIYDTLGVTYLHCNEVYGLTIAEIMELTQLLNGGYLLALDGQDYYGTPCAKPNWVESQLVGCYSQTLSCVRHDTVQFNALTSYILASANNEPTNDRSVLGPPANLVNFPLNEVQALWQVTAASAVIGTAHSSSILHDNEKSDINEYVMNMVYQGQLLDAVSVLAVDNVAKNGNALLSVLRTACGQSSDLTAESCGLAIDKPKLSYFRFSKLGFAMLVSVYVLIVLWIGATVVVAIQDEETNWHPRLFYTIFQRLSDKIHARSTVSADDTCNTSTGKTEQLL</sequence>
<feature type="transmembrane region" description="Helical" evidence="1">
    <location>
        <begin position="394"/>
        <end position="418"/>
    </location>
</feature>
<comment type="caution">
    <text evidence="3">The sequence shown here is derived from an EMBL/GenBank/DDBJ whole genome shotgun (WGS) entry which is preliminary data.</text>
</comment>
<dbReference type="EMBL" id="CAICTM010001311">
    <property type="protein sequence ID" value="CAB9522541.1"/>
    <property type="molecule type" value="Genomic_DNA"/>
</dbReference>
<dbReference type="Proteomes" id="UP001153069">
    <property type="component" value="Unassembled WGS sequence"/>
</dbReference>
<evidence type="ECO:0000313" key="3">
    <source>
        <dbReference type="EMBL" id="CAB9522541.1"/>
    </source>
</evidence>
<dbReference type="InterPro" id="IPR017946">
    <property type="entry name" value="PLC-like_Pdiesterase_TIM-brl"/>
</dbReference>
<name>A0A9N8ENG2_9STRA</name>
<dbReference type="PROSITE" id="PS50007">
    <property type="entry name" value="PIPLC_X_DOMAIN"/>
    <property type="match status" value="1"/>
</dbReference>
<feature type="signal peptide" evidence="2">
    <location>
        <begin position="1"/>
        <end position="22"/>
    </location>
</feature>
<accession>A0A9N8ENG2</accession>
<dbReference type="PANTHER" id="PTHR13593">
    <property type="match status" value="1"/>
</dbReference>
<keyword evidence="1" id="KW-0472">Membrane</keyword>
<gene>
    <name evidence="3" type="ORF">SEMRO_1313_G261980.1</name>
</gene>
<dbReference type="AlphaFoldDB" id="A0A9N8ENG2"/>
<dbReference type="InterPro" id="IPR051057">
    <property type="entry name" value="PI-PLC_domain"/>
</dbReference>
<keyword evidence="1" id="KW-0812">Transmembrane</keyword>
<keyword evidence="4" id="KW-1185">Reference proteome</keyword>
<feature type="chain" id="PRO_5040128885" evidence="2">
    <location>
        <begin position="23"/>
        <end position="464"/>
    </location>
</feature>
<dbReference type="SUPFAM" id="SSF51695">
    <property type="entry name" value="PLC-like phosphodiesterases"/>
    <property type="match status" value="1"/>
</dbReference>
<dbReference type="OrthoDB" id="190942at2759"/>
<evidence type="ECO:0000256" key="1">
    <source>
        <dbReference type="SAM" id="Phobius"/>
    </source>
</evidence>
<dbReference type="PANTHER" id="PTHR13593:SF113">
    <property type="entry name" value="SI:DKEY-266F7.9"/>
    <property type="match status" value="1"/>
</dbReference>
<keyword evidence="2" id="KW-0732">Signal</keyword>
<evidence type="ECO:0000313" key="4">
    <source>
        <dbReference type="Proteomes" id="UP001153069"/>
    </source>
</evidence>
<organism evidence="3 4">
    <name type="scientific">Seminavis robusta</name>
    <dbReference type="NCBI Taxonomy" id="568900"/>
    <lineage>
        <taxon>Eukaryota</taxon>
        <taxon>Sar</taxon>
        <taxon>Stramenopiles</taxon>
        <taxon>Ochrophyta</taxon>
        <taxon>Bacillariophyta</taxon>
        <taxon>Bacillariophyceae</taxon>
        <taxon>Bacillariophycidae</taxon>
        <taxon>Naviculales</taxon>
        <taxon>Naviculaceae</taxon>
        <taxon>Seminavis</taxon>
    </lineage>
</organism>
<dbReference type="Gene3D" id="3.20.20.190">
    <property type="entry name" value="Phosphatidylinositol (PI) phosphodiesterase"/>
    <property type="match status" value="1"/>
</dbReference>
<dbReference type="GO" id="GO:0008081">
    <property type="term" value="F:phosphoric diester hydrolase activity"/>
    <property type="evidence" value="ECO:0007669"/>
    <property type="project" value="InterPro"/>
</dbReference>
<keyword evidence="1" id="KW-1133">Transmembrane helix</keyword>
<evidence type="ECO:0000256" key="2">
    <source>
        <dbReference type="SAM" id="SignalP"/>
    </source>
</evidence>
<proteinExistence type="predicted"/>
<protein>
    <submittedName>
        <fullName evidence="3">1-phosphatidylinositol phosphodiesterase</fullName>
    </submittedName>
</protein>